<comment type="function">
    <text evidence="11">Rep helicase is a single-stranded DNA-dependent ATPase involved in DNA replication; it can initiate unwinding at a nick in the DNA. It binds to the single-stranded DNA and acts in a progressive fashion along the DNA in the 3' to 5' direction.</text>
</comment>
<dbReference type="InterPro" id="IPR014016">
    <property type="entry name" value="UvrD-like_ATP-bd"/>
</dbReference>
<comment type="catalytic activity">
    <reaction evidence="9 11">
        <text>Couples ATP hydrolysis with the unwinding of duplex DNA by translocating in the 3'-5' direction.</text>
        <dbReference type="EC" id="5.6.2.4"/>
    </reaction>
</comment>
<evidence type="ECO:0000256" key="12">
    <source>
        <dbReference type="PROSITE-ProRule" id="PRU00560"/>
    </source>
</evidence>
<evidence type="ECO:0000259" key="14">
    <source>
        <dbReference type="PROSITE" id="PS51217"/>
    </source>
</evidence>
<keyword evidence="5 11" id="KW-0347">Helicase</keyword>
<proteinExistence type="inferred from homology"/>
<dbReference type="Gene3D" id="3.40.50.300">
    <property type="entry name" value="P-loop containing nucleotide triphosphate hydrolases"/>
    <property type="match status" value="2"/>
</dbReference>
<feature type="domain" description="UvrD-like helicase ATP-binding" evidence="13">
    <location>
        <begin position="3"/>
        <end position="277"/>
    </location>
</feature>
<keyword evidence="3 11" id="KW-0547">Nucleotide-binding</keyword>
<feature type="domain" description="UvrD-like helicase C-terminal" evidence="14">
    <location>
        <begin position="278"/>
        <end position="571"/>
    </location>
</feature>
<keyword evidence="7 11" id="KW-0238">DNA-binding</keyword>
<dbReference type="EMBL" id="JBBKZS010000018">
    <property type="protein sequence ID" value="MEJ8858595.1"/>
    <property type="molecule type" value="Genomic_DNA"/>
</dbReference>
<dbReference type="Gene3D" id="1.10.10.160">
    <property type="match status" value="1"/>
</dbReference>
<dbReference type="InterPro" id="IPR000212">
    <property type="entry name" value="DNA_helicase_UvrD/REP"/>
</dbReference>
<evidence type="ECO:0000256" key="3">
    <source>
        <dbReference type="ARBA" id="ARBA00022741"/>
    </source>
</evidence>
<dbReference type="SUPFAM" id="SSF52540">
    <property type="entry name" value="P-loop containing nucleoside triphosphate hydrolases"/>
    <property type="match status" value="1"/>
</dbReference>
<evidence type="ECO:0000256" key="10">
    <source>
        <dbReference type="ARBA" id="ARBA00048988"/>
    </source>
</evidence>
<evidence type="ECO:0000256" key="5">
    <source>
        <dbReference type="ARBA" id="ARBA00022806"/>
    </source>
</evidence>
<evidence type="ECO:0000256" key="9">
    <source>
        <dbReference type="ARBA" id="ARBA00034617"/>
    </source>
</evidence>
<evidence type="ECO:0000256" key="2">
    <source>
        <dbReference type="ARBA" id="ARBA00022705"/>
    </source>
</evidence>
<dbReference type="CDD" id="cd17932">
    <property type="entry name" value="DEXQc_UvrD"/>
    <property type="match status" value="1"/>
</dbReference>
<comment type="subunit">
    <text evidence="11">Homodimer.</text>
</comment>
<evidence type="ECO:0000256" key="1">
    <source>
        <dbReference type="ARBA" id="ARBA00009922"/>
    </source>
</evidence>
<name>A0ABU8XFI2_9BURK</name>
<dbReference type="Proteomes" id="UP001367030">
    <property type="component" value="Unassembled WGS sequence"/>
</dbReference>
<comment type="catalytic activity">
    <reaction evidence="10 11">
        <text>ATP + H2O = ADP + phosphate + H(+)</text>
        <dbReference type="Rhea" id="RHEA:13065"/>
        <dbReference type="ChEBI" id="CHEBI:15377"/>
        <dbReference type="ChEBI" id="CHEBI:15378"/>
        <dbReference type="ChEBI" id="CHEBI:30616"/>
        <dbReference type="ChEBI" id="CHEBI:43474"/>
        <dbReference type="ChEBI" id="CHEBI:456216"/>
        <dbReference type="EC" id="5.6.2.4"/>
    </reaction>
</comment>
<dbReference type="Pfam" id="PF00580">
    <property type="entry name" value="UvrD-helicase"/>
    <property type="match status" value="1"/>
</dbReference>
<dbReference type="InterPro" id="IPR027417">
    <property type="entry name" value="P-loop_NTPase"/>
</dbReference>
<keyword evidence="6 11" id="KW-0067">ATP-binding</keyword>
<feature type="binding site" evidence="12">
    <location>
        <begin position="24"/>
        <end position="31"/>
    </location>
    <ligand>
        <name>ATP</name>
        <dbReference type="ChEBI" id="CHEBI:30616"/>
    </ligand>
</feature>
<protein>
    <recommendedName>
        <fullName evidence="11">ATP-dependent DNA helicase Rep</fullName>
        <ecNumber evidence="11">5.6.2.4</ecNumber>
    </recommendedName>
    <alternativeName>
        <fullName evidence="11">DNA 3'-5' helicase Rep</fullName>
    </alternativeName>
</protein>
<dbReference type="InterPro" id="IPR005752">
    <property type="entry name" value="Helicase_Rep"/>
</dbReference>
<dbReference type="PROSITE" id="PS51198">
    <property type="entry name" value="UVRD_HELICASE_ATP_BIND"/>
    <property type="match status" value="1"/>
</dbReference>
<keyword evidence="4 11" id="KW-0378">Hydrolase</keyword>
<gene>
    <name evidence="11" type="primary">rep</name>
    <name evidence="15" type="ORF">WKW79_28760</name>
</gene>
<dbReference type="PANTHER" id="PTHR11070">
    <property type="entry name" value="UVRD / RECB / PCRA DNA HELICASE FAMILY MEMBER"/>
    <property type="match status" value="1"/>
</dbReference>
<sequence>MSSGLNPAQQEAVNYVSGPCLVLAGAGSGKTRVITMKIGRLIQAGLEPKRIAAITFTNKAAAEMRERAKHLIGRDAKNVMVCTFHALGVRMMREDGGVLGLKPAFSILDADDVTKILKDAGGTTDAATARIWQWTISKWKNMGLNSAQAEAEAADDNERVIARIMARYEERLVAYQSVDFDDLIGMPLKLLKDFPEVRAKWQAALGHVLVDEYQDTNATQYEVLKALVGERGRFTAVGDDDQSIYGWRGATLDNLKKLPVDFPNLKVIKLEQNYRSTSAILRAANNVIGPNPKLFPKTLFSELGEGEPVRIVDADSEAHEAERAVARIQGLRETSQHKEFRDFAILYRANHQARVFEQALRKAQIPYKVSGGQSFFDRAEIKDLCGWFRLWVNQDDDPAFLRAVTTPKRGIGHQTLQSLGVFASQYKLSLFEALFSSSLPSVMPKRALEGLHEFGRYINELEYKARQTHGAEDSRAFMMEWLKEIDYEKHLYDGEDSEQAAAARWTNVMEFVDWMTQRAGGTIDDTSGAMEVSERKSLLEVAKTISLLSTISEREQDQNVVTLSTLHASKGLEWPHVMLIGVTEGLLPFKLDDDNGRQEKVSDDILTRLQEERRLMYVGITRAQRSLAVSWTKKRKKGREMVQAIPSRFIAEMGLDKTTAKEDPREKLKALRAEFAKRAADGAAAAAAAAAAAP</sequence>
<keyword evidence="16" id="KW-1185">Reference proteome</keyword>
<accession>A0ABU8XFI2</accession>
<comment type="caution">
    <text evidence="15">The sequence shown here is derived from an EMBL/GenBank/DDBJ whole genome shotgun (WGS) entry which is preliminary data.</text>
</comment>
<evidence type="ECO:0000313" key="15">
    <source>
        <dbReference type="EMBL" id="MEJ8858595.1"/>
    </source>
</evidence>
<evidence type="ECO:0000259" key="13">
    <source>
        <dbReference type="PROSITE" id="PS51198"/>
    </source>
</evidence>
<feature type="binding site" evidence="11">
    <location>
        <position position="275"/>
    </location>
    <ligand>
        <name>ATP</name>
        <dbReference type="ChEBI" id="CHEBI:30616"/>
    </ligand>
</feature>
<keyword evidence="2 11" id="KW-0235">DNA replication</keyword>
<evidence type="ECO:0000256" key="8">
    <source>
        <dbReference type="ARBA" id="ARBA00023235"/>
    </source>
</evidence>
<reference evidence="15 16" key="1">
    <citation type="submission" date="2024-03" db="EMBL/GenBank/DDBJ databases">
        <title>Novel species of the genus Variovorax.</title>
        <authorList>
            <person name="Liu Q."/>
            <person name="Xin Y.-H."/>
        </authorList>
    </citation>
    <scope>NUCLEOTIDE SEQUENCE [LARGE SCALE GENOMIC DNA]</scope>
    <source>
        <strain evidence="15 16">KACC 18901</strain>
    </source>
</reference>
<evidence type="ECO:0000256" key="6">
    <source>
        <dbReference type="ARBA" id="ARBA00022840"/>
    </source>
</evidence>
<dbReference type="Gene3D" id="1.10.486.10">
    <property type="entry name" value="PCRA, domain 4"/>
    <property type="match status" value="1"/>
</dbReference>
<dbReference type="EC" id="5.6.2.4" evidence="11"/>
<comment type="similarity">
    <text evidence="1 11">Belongs to the helicase family. UvrD subfamily.</text>
</comment>
<evidence type="ECO:0000256" key="4">
    <source>
        <dbReference type="ARBA" id="ARBA00022801"/>
    </source>
</evidence>
<evidence type="ECO:0000256" key="7">
    <source>
        <dbReference type="ARBA" id="ARBA00023125"/>
    </source>
</evidence>
<dbReference type="HAMAP" id="MF_01920">
    <property type="entry name" value="Helicase_Rep"/>
    <property type="match status" value="1"/>
</dbReference>
<keyword evidence="8 11" id="KW-0413">Isomerase</keyword>
<organism evidence="15 16">
    <name type="scientific">Variovorax robiniae</name>
    <dbReference type="NCBI Taxonomy" id="1836199"/>
    <lineage>
        <taxon>Bacteria</taxon>
        <taxon>Pseudomonadati</taxon>
        <taxon>Pseudomonadota</taxon>
        <taxon>Betaproteobacteria</taxon>
        <taxon>Burkholderiales</taxon>
        <taxon>Comamonadaceae</taxon>
        <taxon>Variovorax</taxon>
    </lineage>
</organism>
<dbReference type="PANTHER" id="PTHR11070:SF64">
    <property type="entry name" value="ATP-DEPENDENT DNA HELICASE REP"/>
    <property type="match status" value="1"/>
</dbReference>
<dbReference type="PROSITE" id="PS51217">
    <property type="entry name" value="UVRD_HELICASE_CTER"/>
    <property type="match status" value="1"/>
</dbReference>
<evidence type="ECO:0000313" key="16">
    <source>
        <dbReference type="Proteomes" id="UP001367030"/>
    </source>
</evidence>
<dbReference type="InterPro" id="IPR014017">
    <property type="entry name" value="DNA_helicase_UvrD-like_C"/>
</dbReference>
<dbReference type="Pfam" id="PF13361">
    <property type="entry name" value="UvrD_C"/>
    <property type="match status" value="1"/>
</dbReference>
<evidence type="ECO:0000256" key="11">
    <source>
        <dbReference type="HAMAP-Rule" id="MF_01920"/>
    </source>
</evidence>
<dbReference type="InterPro" id="IPR013986">
    <property type="entry name" value="DExx_box_DNA_helicase_dom_sf"/>
</dbReference>
<dbReference type="RefSeq" id="WP_340338655.1">
    <property type="nucleotide sequence ID" value="NZ_JBBKZS010000018.1"/>
</dbReference>